<dbReference type="Proteomes" id="UP001172778">
    <property type="component" value="Unassembled WGS sequence"/>
</dbReference>
<organism evidence="1 2">
    <name type="scientific">Parachitinimonas caeni</name>
    <dbReference type="NCBI Taxonomy" id="3031301"/>
    <lineage>
        <taxon>Bacteria</taxon>
        <taxon>Pseudomonadati</taxon>
        <taxon>Pseudomonadota</taxon>
        <taxon>Betaproteobacteria</taxon>
        <taxon>Neisseriales</taxon>
        <taxon>Chitinibacteraceae</taxon>
        <taxon>Parachitinimonas</taxon>
    </lineage>
</organism>
<reference evidence="1" key="1">
    <citation type="submission" date="2023-03" db="EMBL/GenBank/DDBJ databases">
        <title>Chitinimonas shenzhenensis gen. nov., sp. nov., a novel member of family Burkholderiaceae isolated from activated sludge collected in Shen Zhen, China.</title>
        <authorList>
            <person name="Wang X."/>
        </authorList>
    </citation>
    <scope>NUCLEOTIDE SEQUENCE</scope>
    <source>
        <strain evidence="1">DQS-5</strain>
    </source>
</reference>
<evidence type="ECO:0000313" key="1">
    <source>
        <dbReference type="EMBL" id="MDK2127254.1"/>
    </source>
</evidence>
<evidence type="ECO:0000313" key="2">
    <source>
        <dbReference type="Proteomes" id="UP001172778"/>
    </source>
</evidence>
<feature type="non-terminal residue" evidence="1">
    <location>
        <position position="84"/>
    </location>
</feature>
<gene>
    <name evidence="1" type="ORF">PZA18_24770</name>
</gene>
<accession>A0ABT7E5C9</accession>
<comment type="caution">
    <text evidence="1">The sequence shown here is derived from an EMBL/GenBank/DDBJ whole genome shotgun (WGS) entry which is preliminary data.</text>
</comment>
<proteinExistence type="predicted"/>
<feature type="non-terminal residue" evidence="1">
    <location>
        <position position="1"/>
    </location>
</feature>
<dbReference type="RefSeq" id="WP_284103539.1">
    <property type="nucleotide sequence ID" value="NZ_JARRAF010000294.1"/>
</dbReference>
<protein>
    <submittedName>
        <fullName evidence="1">Uncharacterized protein</fullName>
    </submittedName>
</protein>
<keyword evidence="2" id="KW-1185">Reference proteome</keyword>
<dbReference type="EMBL" id="JARRAF010000294">
    <property type="protein sequence ID" value="MDK2127254.1"/>
    <property type="molecule type" value="Genomic_DNA"/>
</dbReference>
<name>A0ABT7E5C9_9NEIS</name>
<sequence length="84" mass="9107">TLHAGEYTLRLDNPGFNPADYGFRLLDLAAAPAVTPGQVIDLCLPASGEARVYSVEVQAGDRLYLDLRELAESYASYNPASGRY</sequence>